<keyword evidence="2" id="KW-0472">Membrane</keyword>
<keyword evidence="2" id="KW-1133">Transmembrane helix</keyword>
<feature type="chain" id="PRO_5043507396" evidence="3">
    <location>
        <begin position="17"/>
        <end position="166"/>
    </location>
</feature>
<keyword evidence="2" id="KW-0812">Transmembrane</keyword>
<evidence type="ECO:0000256" key="3">
    <source>
        <dbReference type="SAM" id="SignalP"/>
    </source>
</evidence>
<protein>
    <submittedName>
        <fullName evidence="4">Uncharacterized protein</fullName>
    </submittedName>
</protein>
<name>A0AAV6W173_9ARAC</name>
<feature type="region of interest" description="Disordered" evidence="1">
    <location>
        <begin position="78"/>
        <end position="139"/>
    </location>
</feature>
<gene>
    <name evidence="4" type="ORF">JTE90_012742</name>
</gene>
<evidence type="ECO:0000313" key="5">
    <source>
        <dbReference type="Proteomes" id="UP000827092"/>
    </source>
</evidence>
<keyword evidence="3" id="KW-0732">Signal</keyword>
<organism evidence="4 5">
    <name type="scientific">Oedothorax gibbosus</name>
    <dbReference type="NCBI Taxonomy" id="931172"/>
    <lineage>
        <taxon>Eukaryota</taxon>
        <taxon>Metazoa</taxon>
        <taxon>Ecdysozoa</taxon>
        <taxon>Arthropoda</taxon>
        <taxon>Chelicerata</taxon>
        <taxon>Arachnida</taxon>
        <taxon>Araneae</taxon>
        <taxon>Araneomorphae</taxon>
        <taxon>Entelegynae</taxon>
        <taxon>Araneoidea</taxon>
        <taxon>Linyphiidae</taxon>
        <taxon>Erigoninae</taxon>
        <taxon>Oedothorax</taxon>
    </lineage>
</organism>
<comment type="caution">
    <text evidence="4">The sequence shown here is derived from an EMBL/GenBank/DDBJ whole genome shotgun (WGS) entry which is preliminary data.</text>
</comment>
<dbReference type="Proteomes" id="UP000827092">
    <property type="component" value="Unassembled WGS sequence"/>
</dbReference>
<dbReference type="AlphaFoldDB" id="A0AAV6W173"/>
<feature type="transmembrane region" description="Helical" evidence="2">
    <location>
        <begin position="40"/>
        <end position="67"/>
    </location>
</feature>
<dbReference type="EMBL" id="JAFNEN010000003">
    <property type="protein sequence ID" value="KAG8201677.1"/>
    <property type="molecule type" value="Genomic_DNA"/>
</dbReference>
<proteinExistence type="predicted"/>
<accession>A0AAV6W173</accession>
<evidence type="ECO:0000256" key="1">
    <source>
        <dbReference type="SAM" id="MobiDB-lite"/>
    </source>
</evidence>
<evidence type="ECO:0000313" key="4">
    <source>
        <dbReference type="EMBL" id="KAG8201677.1"/>
    </source>
</evidence>
<feature type="signal peptide" evidence="3">
    <location>
        <begin position="1"/>
        <end position="16"/>
    </location>
</feature>
<sequence length="166" mass="17721">MLNTLLILSLLTRCHAIPPPKRGTDITSRQASAAASAASAPLNAALVGLFSPPFVVLVGLSGLLYTFEKFTKDMVKAASEQTRSRFRRRKKKPQDGPATPIPTFAPLIVPGGGNRRPEPGSEGEEPVAQEGPARPATPIPTFALLVPAGGHRRFMSVFESLKNLKI</sequence>
<evidence type="ECO:0000256" key="2">
    <source>
        <dbReference type="SAM" id="Phobius"/>
    </source>
</evidence>
<reference evidence="4 5" key="1">
    <citation type="journal article" date="2022" name="Nat. Ecol. Evol.">
        <title>A masculinizing supergene underlies an exaggerated male reproductive morph in a spider.</title>
        <authorList>
            <person name="Hendrickx F."/>
            <person name="De Corte Z."/>
            <person name="Sonet G."/>
            <person name="Van Belleghem S.M."/>
            <person name="Kostlbacher S."/>
            <person name="Vangestel C."/>
        </authorList>
    </citation>
    <scope>NUCLEOTIDE SEQUENCE [LARGE SCALE GENOMIC DNA]</scope>
    <source>
        <strain evidence="4">W744_W776</strain>
    </source>
</reference>
<keyword evidence="5" id="KW-1185">Reference proteome</keyword>